<evidence type="ECO:0000256" key="3">
    <source>
        <dbReference type="ARBA" id="ARBA00023157"/>
    </source>
</evidence>
<protein>
    <recommendedName>
        <fullName evidence="5">Protein HTATIP2</fullName>
    </recommendedName>
</protein>
<evidence type="ECO:0000256" key="5">
    <source>
        <dbReference type="ARBA" id="ARBA00093604"/>
    </source>
</evidence>
<dbReference type="AlphaFoldDB" id="A0AAN9B594"/>
<dbReference type="GO" id="GO:0051170">
    <property type="term" value="P:import into nucleus"/>
    <property type="evidence" value="ECO:0007669"/>
    <property type="project" value="TreeGrafter"/>
</dbReference>
<dbReference type="Proteomes" id="UP001374579">
    <property type="component" value="Unassembled WGS sequence"/>
</dbReference>
<keyword evidence="2" id="KW-0007">Acetylation</keyword>
<proteinExistence type="predicted"/>
<keyword evidence="6" id="KW-0812">Transmembrane</keyword>
<evidence type="ECO:0000256" key="1">
    <source>
        <dbReference type="ARBA" id="ARBA00022857"/>
    </source>
</evidence>
<comment type="subunit">
    <text evidence="4">Monomer. Forms homodimers during oxidative stress. Interacts (via N-terminus) with elongation factor EEF1A1 (via middle-region); the interaction is direct and competes with EEF1A1 binding to guanyl-nucleotide exchange factor EEF1B2, thereby inhibiting GDP for GTP exchange and reactivation of EEF1A1. Interacts with nuclear transport receptors XPO4, IPO5/RANBP5, IPO7, IPO9 and KPNB1 as well as GCN1L1/GCN1 and LRPPRC probably through their HEAT repeats. Binds NCOA5/CIA.</text>
</comment>
<organism evidence="8 9">
    <name type="scientific">Littorina saxatilis</name>
    <dbReference type="NCBI Taxonomy" id="31220"/>
    <lineage>
        <taxon>Eukaryota</taxon>
        <taxon>Metazoa</taxon>
        <taxon>Spiralia</taxon>
        <taxon>Lophotrochozoa</taxon>
        <taxon>Mollusca</taxon>
        <taxon>Gastropoda</taxon>
        <taxon>Caenogastropoda</taxon>
        <taxon>Littorinimorpha</taxon>
        <taxon>Littorinoidea</taxon>
        <taxon>Littorinidae</taxon>
        <taxon>Littorina</taxon>
    </lineage>
</organism>
<dbReference type="GO" id="GO:0003824">
    <property type="term" value="F:catalytic activity"/>
    <property type="evidence" value="ECO:0007669"/>
    <property type="project" value="UniProtKB-ARBA"/>
</dbReference>
<dbReference type="InterPro" id="IPR036291">
    <property type="entry name" value="NAD(P)-bd_dom_sf"/>
</dbReference>
<dbReference type="InterPro" id="IPR016040">
    <property type="entry name" value="NAD(P)-bd_dom"/>
</dbReference>
<evidence type="ECO:0000256" key="6">
    <source>
        <dbReference type="SAM" id="Phobius"/>
    </source>
</evidence>
<dbReference type="CDD" id="cd05250">
    <property type="entry name" value="CC3_like_SDR_a"/>
    <property type="match status" value="1"/>
</dbReference>
<accession>A0AAN9B594</accession>
<dbReference type="Pfam" id="PF13460">
    <property type="entry name" value="NAD_binding_10"/>
    <property type="match status" value="1"/>
</dbReference>
<keyword evidence="6" id="KW-0472">Membrane</keyword>
<evidence type="ECO:0000259" key="7">
    <source>
        <dbReference type="Pfam" id="PF13460"/>
    </source>
</evidence>
<name>A0AAN9B594_9CAEN</name>
<keyword evidence="6" id="KW-1133">Transmembrane helix</keyword>
<dbReference type="Gene3D" id="3.40.50.720">
    <property type="entry name" value="NAD(P)-binding Rossmann-like Domain"/>
    <property type="match status" value="1"/>
</dbReference>
<evidence type="ECO:0000313" key="8">
    <source>
        <dbReference type="EMBL" id="KAK7098841.1"/>
    </source>
</evidence>
<feature type="transmembrane region" description="Helical" evidence="6">
    <location>
        <begin position="12"/>
        <end position="31"/>
    </location>
</feature>
<comment type="caution">
    <text evidence="8">The sequence shown here is derived from an EMBL/GenBank/DDBJ whole genome shotgun (WGS) entry which is preliminary data.</text>
</comment>
<reference evidence="8 9" key="1">
    <citation type="submission" date="2024-02" db="EMBL/GenBank/DDBJ databases">
        <title>Chromosome-scale genome assembly of the rough periwinkle Littorina saxatilis.</title>
        <authorList>
            <person name="De Jode A."/>
            <person name="Faria R."/>
            <person name="Formenti G."/>
            <person name="Sims Y."/>
            <person name="Smith T.P."/>
            <person name="Tracey A."/>
            <person name="Wood J.M.D."/>
            <person name="Zagrodzka Z.B."/>
            <person name="Johannesson K."/>
            <person name="Butlin R.K."/>
            <person name="Leder E.H."/>
        </authorList>
    </citation>
    <scope>NUCLEOTIDE SEQUENCE [LARGE SCALE GENOMIC DNA]</scope>
    <source>
        <strain evidence="8">Snail1</strain>
        <tissue evidence="8">Muscle</tissue>
    </source>
</reference>
<evidence type="ECO:0000313" key="9">
    <source>
        <dbReference type="Proteomes" id="UP001374579"/>
    </source>
</evidence>
<dbReference type="FunFam" id="3.40.50.720:FF:000271">
    <property type="entry name" value="oxidoreductase HTATIP2 isoform X1"/>
    <property type="match status" value="1"/>
</dbReference>
<evidence type="ECO:0000256" key="4">
    <source>
        <dbReference type="ARBA" id="ARBA00093483"/>
    </source>
</evidence>
<keyword evidence="3" id="KW-1015">Disulfide bond</keyword>
<dbReference type="SUPFAM" id="SSF51735">
    <property type="entry name" value="NAD(P)-binding Rossmann-fold domains"/>
    <property type="match status" value="1"/>
</dbReference>
<dbReference type="EMBL" id="JBAMIC010000012">
    <property type="protein sequence ID" value="KAK7098841.1"/>
    <property type="molecule type" value="Genomic_DNA"/>
</dbReference>
<sequence length="298" mass="32849">MQVLWFKCDEIIGGTAIAVAVVAVCLAGLFFHCEISNDPGTDKFCRMASEAEGTLDQFKDQGHTAFVLGYTGETGKQLIKDLNRLQIFKKVVLVGRREIKLDPTFGPEFEQKVVDFDNLEASRDVFKGVDIGFCCLGTTKAKSGAKGFVKVDNDYVLNSASIAKDEGCKHFSLVSSMGADKNSSFLYPRTKGQVEEALKVMHFDRLTIYRPAVLMCDREESRPAEAITRVLLKPVSYLFPTAITTPVEVLTRAMINSVMAEGEKEALLENKAIHQLAGMSSVCKNKQNRVDSEGEKAK</sequence>
<feature type="domain" description="NAD(P)-binding" evidence="7">
    <location>
        <begin position="71"/>
        <end position="215"/>
    </location>
</feature>
<dbReference type="GO" id="GO:0005737">
    <property type="term" value="C:cytoplasm"/>
    <property type="evidence" value="ECO:0007669"/>
    <property type="project" value="TreeGrafter"/>
</dbReference>
<dbReference type="PANTHER" id="PTHR14097:SF7">
    <property type="entry name" value="OXIDOREDUCTASE HTATIP2"/>
    <property type="match status" value="1"/>
</dbReference>
<keyword evidence="9" id="KW-1185">Reference proteome</keyword>
<keyword evidence="1" id="KW-0521">NADP</keyword>
<gene>
    <name evidence="8" type="ORF">V1264_003065</name>
</gene>
<dbReference type="PANTHER" id="PTHR14097">
    <property type="entry name" value="OXIDOREDUCTASE HTATIP2"/>
    <property type="match status" value="1"/>
</dbReference>
<evidence type="ECO:0000256" key="2">
    <source>
        <dbReference type="ARBA" id="ARBA00022990"/>
    </source>
</evidence>